<evidence type="ECO:0000313" key="13">
    <source>
        <dbReference type="Proteomes" id="UP000663843"/>
    </source>
</evidence>
<evidence type="ECO:0000256" key="1">
    <source>
        <dbReference type="ARBA" id="ARBA00011003"/>
    </source>
</evidence>
<evidence type="ECO:0000256" key="9">
    <source>
        <dbReference type="SAM" id="MobiDB-lite"/>
    </source>
</evidence>
<reference evidence="12" key="1">
    <citation type="submission" date="2021-01" db="EMBL/GenBank/DDBJ databases">
        <authorList>
            <person name="Kaushik A."/>
        </authorList>
    </citation>
    <scope>NUCLEOTIDE SEQUENCE</scope>
    <source>
        <strain evidence="12">AG2-2IIIB</strain>
    </source>
</reference>
<dbReference type="EMBL" id="CAJMWT010000849">
    <property type="protein sequence ID" value="CAE6357750.1"/>
    <property type="molecule type" value="Genomic_DNA"/>
</dbReference>
<dbReference type="AlphaFoldDB" id="A0A8H3A1R0"/>
<feature type="compositionally biased region" description="Polar residues" evidence="9">
    <location>
        <begin position="55"/>
        <end position="71"/>
    </location>
</feature>
<dbReference type="Pfam" id="PF16575">
    <property type="entry name" value="CLP1_P"/>
    <property type="match status" value="1"/>
</dbReference>
<dbReference type="GO" id="GO:0005524">
    <property type="term" value="F:ATP binding"/>
    <property type="evidence" value="ECO:0007669"/>
    <property type="project" value="UniProtKB-KW"/>
</dbReference>
<evidence type="ECO:0000256" key="7">
    <source>
        <dbReference type="ARBA" id="ARBA00022840"/>
    </source>
</evidence>
<evidence type="ECO:0000256" key="4">
    <source>
        <dbReference type="ARBA" id="ARBA00022679"/>
    </source>
</evidence>
<organism evidence="12 13">
    <name type="scientific">Rhizoctonia solani</name>
    <dbReference type="NCBI Taxonomy" id="456999"/>
    <lineage>
        <taxon>Eukaryota</taxon>
        <taxon>Fungi</taxon>
        <taxon>Dikarya</taxon>
        <taxon>Basidiomycota</taxon>
        <taxon>Agaricomycotina</taxon>
        <taxon>Agaricomycetes</taxon>
        <taxon>Cantharellales</taxon>
        <taxon>Ceratobasidiaceae</taxon>
        <taxon>Rhizoctonia</taxon>
    </lineage>
</organism>
<dbReference type="Proteomes" id="UP000663843">
    <property type="component" value="Unassembled WGS sequence"/>
</dbReference>
<dbReference type="InterPro" id="IPR045116">
    <property type="entry name" value="Clp1/Grc3"/>
</dbReference>
<dbReference type="PANTHER" id="PTHR12755">
    <property type="entry name" value="CLEAVAGE/POLYADENYLATION FACTOR IA SUBUNIT CLP1P"/>
    <property type="match status" value="1"/>
</dbReference>
<dbReference type="Gene3D" id="3.40.50.300">
    <property type="entry name" value="P-loop containing nucleotide triphosphate hydrolases"/>
    <property type="match status" value="1"/>
</dbReference>
<feature type="domain" description="NOL9 N-terminal" evidence="11">
    <location>
        <begin position="175"/>
        <end position="269"/>
    </location>
</feature>
<keyword evidence="7" id="KW-0067">ATP-binding</keyword>
<dbReference type="GO" id="GO:0005634">
    <property type="term" value="C:nucleus"/>
    <property type="evidence" value="ECO:0007669"/>
    <property type="project" value="TreeGrafter"/>
</dbReference>
<dbReference type="InterPro" id="IPR057573">
    <property type="entry name" value="NOL9_N"/>
</dbReference>
<dbReference type="Pfam" id="PF24419">
    <property type="entry name" value="Cupin_NOL9"/>
    <property type="match status" value="1"/>
</dbReference>
<proteinExistence type="inferred from homology"/>
<evidence type="ECO:0000259" key="11">
    <source>
        <dbReference type="Pfam" id="PF24419"/>
    </source>
</evidence>
<feature type="compositionally biased region" description="Polar residues" evidence="9">
    <location>
        <begin position="22"/>
        <end position="37"/>
    </location>
</feature>
<evidence type="ECO:0000256" key="3">
    <source>
        <dbReference type="ARBA" id="ARBA00019824"/>
    </source>
</evidence>
<protein>
    <recommendedName>
        <fullName evidence="3">Polynucleotide 5'-hydroxyl-kinase GRC3</fullName>
    </recommendedName>
    <alternativeName>
        <fullName evidence="8">Polynucleotide 5'-hydroxyl-kinase NOL9</fullName>
    </alternativeName>
    <alternativeName>
        <fullName evidence="2">Polynucleotide 5'-hydroxyl-kinase grc3</fullName>
    </alternativeName>
</protein>
<dbReference type="SUPFAM" id="SSF52540">
    <property type="entry name" value="P-loop containing nucleoside triphosphate hydrolases"/>
    <property type="match status" value="1"/>
</dbReference>
<evidence type="ECO:0000256" key="6">
    <source>
        <dbReference type="ARBA" id="ARBA00022777"/>
    </source>
</evidence>
<evidence type="ECO:0000259" key="10">
    <source>
        <dbReference type="Pfam" id="PF16575"/>
    </source>
</evidence>
<keyword evidence="6" id="KW-0418">Kinase</keyword>
<accession>A0A8H3A1R0</accession>
<gene>
    <name evidence="12" type="ORF">RDB_LOCUS10134</name>
</gene>
<feature type="domain" description="Clp1 P-loop" evidence="10">
    <location>
        <begin position="357"/>
        <end position="508"/>
    </location>
</feature>
<keyword evidence="4" id="KW-0808">Transferase</keyword>
<dbReference type="GO" id="GO:0051731">
    <property type="term" value="F:polynucleotide 5'-hydroxyl-kinase activity"/>
    <property type="evidence" value="ECO:0007669"/>
    <property type="project" value="InterPro"/>
</dbReference>
<feature type="region of interest" description="Disordered" evidence="9">
    <location>
        <begin position="1"/>
        <end position="78"/>
    </location>
</feature>
<dbReference type="InterPro" id="IPR032319">
    <property type="entry name" value="CLP1_P"/>
</dbReference>
<evidence type="ECO:0000256" key="8">
    <source>
        <dbReference type="ARBA" id="ARBA00071212"/>
    </source>
</evidence>
<keyword evidence="5" id="KW-0547">Nucleotide-binding</keyword>
<evidence type="ECO:0000313" key="12">
    <source>
        <dbReference type="EMBL" id="CAE6357750.1"/>
    </source>
</evidence>
<sequence length="751" mass="81976">MSGGPMLSAVARRKAKLESGVTAASDSSQETNNTSGALTDINPPPTLSLKRKTSARSLKQNGDSVNLTLEPQSRKKLKAPQYTQIVQATEPLVLLDDPRERPYSPSQPFGVSSDEEGDISAPIASELVCTNPQIAESDSAVRPARIIPELIEMKNYFSLTREEACSITGRRMAARIILLNEGESLFFVGAMELTLLQGSIQLLGTTLTPSRTSHKIFAPRSHPIPILDALSQQAGTSSQDSSREICLVSELPGHIIKSISTAHVVVVIQELVTGVEGLERVVQTFTGVFEPDFRDRSITEQILESVYMYKSESQYDSSFYFPDDWQQAVTNILSAIPNEETTEGSGLYDVPVILVRGAKNSGKSTFSRSLANNLINRYHQVAFIECDIGQSEFTPGGMVSLNLLKNPVFGPPFTHPSRPRYAHFVGGNSPKTSPSHYLAALANLAHRYQLEFKYSGSLGNDTIDEESVKISNSVPLIINTQGWIKGMGADLLRSIDELFAPTHIVEFQPPHISAPLEPFHSRSTLLSEEPNRNPSNNRSIKLLPIVPPSHSSRFSSADLRSLALASYFYGRSNNRNSDEASDSWITHWDTSLLLRSTAPIVIDIRSALESIVIVAPAGEDVVPADLPRAIVCGVVGLVAPDSPSTLPEAPYTPGALPPSPQSSRCVGLGFVRGASATHLHLLTPVPTSQLRLCRMLVLGELIMPVWAFVEPEESASEENGLPFLQWGRSIAEDAGGERRRIRRNIMRRGQF</sequence>
<dbReference type="GO" id="GO:0000448">
    <property type="term" value="P:cleavage in ITS2 between 5.8S rRNA and LSU-rRNA of tricistronic rRNA transcript (SSU-rRNA, 5.8S rRNA, LSU-rRNA)"/>
    <property type="evidence" value="ECO:0007669"/>
    <property type="project" value="TreeGrafter"/>
</dbReference>
<evidence type="ECO:0000256" key="5">
    <source>
        <dbReference type="ARBA" id="ARBA00022741"/>
    </source>
</evidence>
<comment type="caution">
    <text evidence="12">The sequence shown here is derived from an EMBL/GenBank/DDBJ whole genome shotgun (WGS) entry which is preliminary data.</text>
</comment>
<comment type="similarity">
    <text evidence="1">Belongs to the Clp1 family. NOL9/GRC3 subfamily.</text>
</comment>
<name>A0A8H3A1R0_9AGAM</name>
<evidence type="ECO:0000256" key="2">
    <source>
        <dbReference type="ARBA" id="ARBA00018706"/>
    </source>
</evidence>
<dbReference type="InterPro" id="IPR027417">
    <property type="entry name" value="P-loop_NTPase"/>
</dbReference>
<dbReference type="PANTHER" id="PTHR12755:SF3">
    <property type="entry name" value="POLYNUCLEOTIDE 5'-HYDROXYL-KINASE NOL9"/>
    <property type="match status" value="1"/>
</dbReference>